<proteinExistence type="evidence at transcript level"/>
<reference evidence="2" key="2">
    <citation type="journal article" date="2006" name="PLoS Pathog.">
        <title>New perspectives on host-parasite interplay by comparative transcriptomic and proteomic analyses of Schistosoma japonicum.</title>
        <authorList>
            <person name="Liu F."/>
            <person name="Lu J."/>
            <person name="Hu W."/>
            <person name="Wang S.Y."/>
            <person name="Cui S.J."/>
            <person name="Chi M."/>
            <person name="Yan Q."/>
            <person name="Wang X.R."/>
            <person name="Song H.D."/>
            <person name="Xu X.N."/>
            <person name="Wang J.J."/>
            <person name="Zhang X.L."/>
            <person name="Zhang X."/>
            <person name="Wang Z.Q."/>
            <person name="Xue C.L."/>
            <person name="Brindley P.J."/>
            <person name="McManus D.P."/>
            <person name="Yang P.Y."/>
            <person name="Feng Z."/>
            <person name="Chen Z."/>
            <person name="Han Z.G."/>
        </authorList>
    </citation>
    <scope>NUCLEOTIDE SEQUENCE</scope>
</reference>
<dbReference type="EMBL" id="AY915453">
    <property type="protein sequence ID" value="ABA40857.1"/>
    <property type="molecule type" value="mRNA"/>
</dbReference>
<name>Q3KTI6_SCHJA</name>
<accession>Q3KTI6</accession>
<evidence type="ECO:0000256" key="1">
    <source>
        <dbReference type="SAM" id="Phobius"/>
    </source>
</evidence>
<dbReference type="AlphaFoldDB" id="Q3KTI6"/>
<evidence type="ECO:0000313" key="2">
    <source>
        <dbReference type="EMBL" id="ABA40857.1"/>
    </source>
</evidence>
<organism evidence="2">
    <name type="scientific">Schistosoma japonicum</name>
    <name type="common">Blood fluke</name>
    <dbReference type="NCBI Taxonomy" id="6182"/>
    <lineage>
        <taxon>Eukaryota</taxon>
        <taxon>Metazoa</taxon>
        <taxon>Spiralia</taxon>
        <taxon>Lophotrochozoa</taxon>
        <taxon>Platyhelminthes</taxon>
        <taxon>Trematoda</taxon>
        <taxon>Digenea</taxon>
        <taxon>Strigeidida</taxon>
        <taxon>Schistosomatoidea</taxon>
        <taxon>Schistosomatidae</taxon>
        <taxon>Schistosoma</taxon>
    </lineage>
</organism>
<keyword evidence="1" id="KW-0812">Transmembrane</keyword>
<sequence length="77" mass="8869">MQKKNYQRSTLNRVLNIAHGGIVITCLAFGIALTGFTVFSLSSYYIFKRPAIKKQQRDYAKALVFKDKREKELGLRD</sequence>
<protein>
    <submittedName>
        <fullName evidence="2">SJCHGC06806 protein</fullName>
    </submittedName>
</protein>
<feature type="transmembrane region" description="Helical" evidence="1">
    <location>
        <begin position="20"/>
        <end position="47"/>
    </location>
</feature>
<keyword evidence="1" id="KW-0472">Membrane</keyword>
<reference evidence="2" key="1">
    <citation type="submission" date="2005-01" db="EMBL/GenBank/DDBJ databases">
        <authorList>
            <person name="Han Z."/>
        </authorList>
    </citation>
    <scope>NUCLEOTIDE SEQUENCE</scope>
</reference>
<keyword evidence="1" id="KW-1133">Transmembrane helix</keyword>